<feature type="signal peptide" evidence="1">
    <location>
        <begin position="1"/>
        <end position="40"/>
    </location>
</feature>
<dbReference type="GO" id="GO:0020037">
    <property type="term" value="F:heme binding"/>
    <property type="evidence" value="ECO:0007669"/>
    <property type="project" value="InterPro"/>
</dbReference>
<keyword evidence="3" id="KW-1185">Reference proteome</keyword>
<accession>A0A916QRX3</accession>
<evidence type="ECO:0000256" key="1">
    <source>
        <dbReference type="SAM" id="SignalP"/>
    </source>
</evidence>
<dbReference type="InterPro" id="IPR010980">
    <property type="entry name" value="Cyt_c/b562"/>
</dbReference>
<name>A0A916QRX3_9RHOB</name>
<dbReference type="AlphaFoldDB" id="A0A916QRX3"/>
<dbReference type="SUPFAM" id="SSF47175">
    <property type="entry name" value="Cytochromes"/>
    <property type="match status" value="1"/>
</dbReference>
<dbReference type="PROSITE" id="PS51009">
    <property type="entry name" value="CYTCII"/>
    <property type="match status" value="1"/>
</dbReference>
<dbReference type="Gene3D" id="1.20.120.10">
    <property type="entry name" value="Cytochrome c/b562"/>
    <property type="match status" value="1"/>
</dbReference>
<sequence>MKHKTLTGTLTFSHFAKMLLTPIKGAILLALLATTVPAHAHDKATGVVKQRMDGMGMLAGSMKAIAKQVKSPSPDPDAIAVAAQALRDHAGAAMLEGFPEGSIEAPSEARPEIWQDWERFSKLADRLTLQGEGLVLAAANPPSGETPATKTPHDLETYAALPVDELFMLTAKTCSACHQDYRLKK</sequence>
<dbReference type="Pfam" id="PF01322">
    <property type="entry name" value="Cytochrom_C_2"/>
    <property type="match status" value="1"/>
</dbReference>
<protein>
    <recommendedName>
        <fullName evidence="4">Cytochrome C</fullName>
    </recommendedName>
</protein>
<dbReference type="GO" id="GO:0005506">
    <property type="term" value="F:iron ion binding"/>
    <property type="evidence" value="ECO:0007669"/>
    <property type="project" value="InterPro"/>
</dbReference>
<evidence type="ECO:0000313" key="2">
    <source>
        <dbReference type="EMBL" id="GGA06644.1"/>
    </source>
</evidence>
<reference evidence="2" key="2">
    <citation type="submission" date="2020-09" db="EMBL/GenBank/DDBJ databases">
        <authorList>
            <person name="Sun Q."/>
            <person name="Zhou Y."/>
        </authorList>
    </citation>
    <scope>NUCLEOTIDE SEQUENCE</scope>
    <source>
        <strain evidence="2">CGMCC 1.15880</strain>
    </source>
</reference>
<feature type="chain" id="PRO_5036858920" description="Cytochrome C" evidence="1">
    <location>
        <begin position="41"/>
        <end position="185"/>
    </location>
</feature>
<dbReference type="GO" id="GO:0009055">
    <property type="term" value="F:electron transfer activity"/>
    <property type="evidence" value="ECO:0007669"/>
    <property type="project" value="InterPro"/>
</dbReference>
<evidence type="ECO:0008006" key="4">
    <source>
        <dbReference type="Google" id="ProtNLM"/>
    </source>
</evidence>
<keyword evidence="1" id="KW-0732">Signal</keyword>
<evidence type="ECO:0000313" key="3">
    <source>
        <dbReference type="Proteomes" id="UP000628017"/>
    </source>
</evidence>
<dbReference type="GO" id="GO:0022900">
    <property type="term" value="P:electron transport chain"/>
    <property type="evidence" value="ECO:0007669"/>
    <property type="project" value="InterPro"/>
</dbReference>
<dbReference type="RefSeq" id="WP_188670229.1">
    <property type="nucleotide sequence ID" value="NZ_BMKA01000001.1"/>
</dbReference>
<dbReference type="EMBL" id="BMKA01000001">
    <property type="protein sequence ID" value="GGA06644.1"/>
    <property type="molecule type" value="Genomic_DNA"/>
</dbReference>
<organism evidence="2 3">
    <name type="scientific">Neptunicoccus cionae</name>
    <dbReference type="NCBI Taxonomy" id="2035344"/>
    <lineage>
        <taxon>Bacteria</taxon>
        <taxon>Pseudomonadati</taxon>
        <taxon>Pseudomonadota</taxon>
        <taxon>Alphaproteobacteria</taxon>
        <taxon>Rhodobacterales</taxon>
        <taxon>Paracoccaceae</taxon>
        <taxon>Neptunicoccus</taxon>
    </lineage>
</organism>
<dbReference type="InterPro" id="IPR002321">
    <property type="entry name" value="Cyt_c_II"/>
</dbReference>
<proteinExistence type="predicted"/>
<dbReference type="Proteomes" id="UP000628017">
    <property type="component" value="Unassembled WGS sequence"/>
</dbReference>
<gene>
    <name evidence="2" type="ORF">GCM10011498_02950</name>
</gene>
<comment type="caution">
    <text evidence="2">The sequence shown here is derived from an EMBL/GenBank/DDBJ whole genome shotgun (WGS) entry which is preliminary data.</text>
</comment>
<reference evidence="2" key="1">
    <citation type="journal article" date="2014" name="Int. J. Syst. Evol. Microbiol.">
        <title>Complete genome sequence of Corynebacterium casei LMG S-19264T (=DSM 44701T), isolated from a smear-ripened cheese.</title>
        <authorList>
            <consortium name="US DOE Joint Genome Institute (JGI-PGF)"/>
            <person name="Walter F."/>
            <person name="Albersmeier A."/>
            <person name="Kalinowski J."/>
            <person name="Ruckert C."/>
        </authorList>
    </citation>
    <scope>NUCLEOTIDE SEQUENCE</scope>
    <source>
        <strain evidence="2">CGMCC 1.15880</strain>
    </source>
</reference>